<name>A0A3B0V1N8_9ZZZZ</name>
<sequence length="301" mass="31978">MFREIITVEHKSAIVLAMFGTAVESGLPGLLHVRELTARAWPQTPVRIAFTSNIIRRIWRQRAQDRQYAQNHPEVPVAVLKVQGPLAAIANLLDAEYDSVVVQPVQIAPAGEFFALAATVEGLNSIRTVKPVPTLAIGRPALGTFGAGYPYVADVRAAAGALAADAGLAEEAGAALLYMGHGSNYFPSGGIYLQFAAAMRELYPGVLTVIANLEGFPSVDDALVLLRESGTEKVILKPFLVAAGGHVRQDMVGPGSWTARLEREGFTVEPVVSGLGEQDSFARLFIDHAADAAADAGIVLR</sequence>
<accession>A0A3B0V1N8</accession>
<dbReference type="GO" id="GO:0019251">
    <property type="term" value="P:anaerobic cobalamin biosynthetic process"/>
    <property type="evidence" value="ECO:0007669"/>
    <property type="project" value="InterPro"/>
</dbReference>
<proteinExistence type="predicted"/>
<dbReference type="SUPFAM" id="SSF53800">
    <property type="entry name" value="Chelatase"/>
    <property type="match status" value="1"/>
</dbReference>
<reference evidence="1" key="1">
    <citation type="submission" date="2018-06" db="EMBL/GenBank/DDBJ databases">
        <authorList>
            <person name="Zhirakovskaya E."/>
        </authorList>
    </citation>
    <scope>NUCLEOTIDE SEQUENCE</scope>
</reference>
<dbReference type="GO" id="GO:0016852">
    <property type="term" value="F:sirohydrochlorin cobaltochelatase activity"/>
    <property type="evidence" value="ECO:0007669"/>
    <property type="project" value="UniProtKB-EC"/>
</dbReference>
<dbReference type="PIRSF" id="PIRSF033579">
    <property type="entry name" value="Anaer_Co_chel"/>
    <property type="match status" value="1"/>
</dbReference>
<dbReference type="Gene3D" id="3.40.50.1400">
    <property type="match status" value="2"/>
</dbReference>
<dbReference type="Pfam" id="PF06180">
    <property type="entry name" value="CbiK"/>
    <property type="match status" value="1"/>
</dbReference>
<keyword evidence="1" id="KW-0456">Lyase</keyword>
<protein>
    <submittedName>
        <fullName evidence="1">Sirohydrochlorin cobaltochelatase CbiK</fullName>
        <ecNumber evidence="1">4.99.1.3</ecNumber>
    </submittedName>
</protein>
<organism evidence="1">
    <name type="scientific">hydrothermal vent metagenome</name>
    <dbReference type="NCBI Taxonomy" id="652676"/>
    <lineage>
        <taxon>unclassified sequences</taxon>
        <taxon>metagenomes</taxon>
        <taxon>ecological metagenomes</taxon>
    </lineage>
</organism>
<dbReference type="InterPro" id="IPR010388">
    <property type="entry name" value="Anaerobic_Co-chelatase"/>
</dbReference>
<gene>
    <name evidence="1" type="ORF">MNBD_DELTA04-1452</name>
</gene>
<evidence type="ECO:0000313" key="1">
    <source>
        <dbReference type="EMBL" id="VAW36911.1"/>
    </source>
</evidence>
<dbReference type="EMBL" id="UOEY01000032">
    <property type="protein sequence ID" value="VAW36911.1"/>
    <property type="molecule type" value="Genomic_DNA"/>
</dbReference>
<dbReference type="AlphaFoldDB" id="A0A3B0V1N8"/>
<dbReference type="EC" id="4.99.1.3" evidence="1"/>